<dbReference type="PANTHER" id="PTHR23517:SF3">
    <property type="entry name" value="INTEGRAL MEMBRANE TRANSPORT PROTEIN"/>
    <property type="match status" value="1"/>
</dbReference>
<keyword evidence="11" id="KW-1185">Reference proteome</keyword>
<evidence type="ECO:0000313" key="10">
    <source>
        <dbReference type="EMBL" id="SFC15425.1"/>
    </source>
</evidence>
<name>A0A1H6BTE2_9PSEU</name>
<evidence type="ECO:0000259" key="8">
    <source>
        <dbReference type="PROSITE" id="PS50850"/>
    </source>
</evidence>
<dbReference type="AlphaFoldDB" id="A0A1H6BTE2"/>
<feature type="transmembrane region" description="Helical" evidence="7">
    <location>
        <begin position="330"/>
        <end position="352"/>
    </location>
</feature>
<dbReference type="InterPro" id="IPR036259">
    <property type="entry name" value="MFS_trans_sf"/>
</dbReference>
<dbReference type="Proteomes" id="UP000236729">
    <property type="component" value="Unassembled WGS sequence"/>
</dbReference>
<dbReference type="Proteomes" id="UP000199690">
    <property type="component" value="Unassembled WGS sequence"/>
</dbReference>
<dbReference type="EMBL" id="FOME01000001">
    <property type="protein sequence ID" value="SFC15425.1"/>
    <property type="molecule type" value="Genomic_DNA"/>
</dbReference>
<evidence type="ECO:0000313" key="12">
    <source>
        <dbReference type="Proteomes" id="UP000236729"/>
    </source>
</evidence>
<feature type="transmembrane region" description="Helical" evidence="7">
    <location>
        <begin position="32"/>
        <end position="53"/>
    </location>
</feature>
<proteinExistence type="predicted"/>
<feature type="transmembrane region" description="Helical" evidence="7">
    <location>
        <begin position="133"/>
        <end position="154"/>
    </location>
</feature>
<keyword evidence="4 7" id="KW-0812">Transmembrane</keyword>
<dbReference type="Pfam" id="PF07690">
    <property type="entry name" value="MFS_1"/>
    <property type="match status" value="1"/>
</dbReference>
<dbReference type="PROSITE" id="PS50850">
    <property type="entry name" value="MFS"/>
    <property type="match status" value="1"/>
</dbReference>
<feature type="transmembrane region" description="Helical" evidence="7">
    <location>
        <begin position="358"/>
        <end position="378"/>
    </location>
</feature>
<dbReference type="PANTHER" id="PTHR23517">
    <property type="entry name" value="RESISTANCE PROTEIN MDTM, PUTATIVE-RELATED-RELATED"/>
    <property type="match status" value="1"/>
</dbReference>
<dbReference type="GO" id="GO:0005886">
    <property type="term" value="C:plasma membrane"/>
    <property type="evidence" value="ECO:0007669"/>
    <property type="project" value="UniProtKB-SubCell"/>
</dbReference>
<feature type="transmembrane region" description="Helical" evidence="7">
    <location>
        <begin position="160"/>
        <end position="178"/>
    </location>
</feature>
<evidence type="ECO:0000313" key="9">
    <source>
        <dbReference type="EMBL" id="SEG63978.1"/>
    </source>
</evidence>
<dbReference type="SMR" id="A0A1H6BTE2"/>
<reference evidence="9" key="2">
    <citation type="submission" date="2016-10" db="EMBL/GenBank/DDBJ databases">
        <authorList>
            <person name="de Groot N.N."/>
        </authorList>
    </citation>
    <scope>NUCLEOTIDE SEQUENCE [LARGE SCALE GENOMIC DNA]</scope>
    <source>
        <strain evidence="9">ATCC 20501</strain>
    </source>
</reference>
<feature type="domain" description="Major facilitator superfamily (MFS) profile" evidence="8">
    <location>
        <begin position="1"/>
        <end position="403"/>
    </location>
</feature>
<evidence type="ECO:0000256" key="1">
    <source>
        <dbReference type="ARBA" id="ARBA00004651"/>
    </source>
</evidence>
<feature type="transmembrane region" description="Helical" evidence="7">
    <location>
        <begin position="88"/>
        <end position="112"/>
    </location>
</feature>
<keyword evidence="2" id="KW-0813">Transport</keyword>
<evidence type="ECO:0000256" key="7">
    <source>
        <dbReference type="SAM" id="Phobius"/>
    </source>
</evidence>
<accession>A0A1I1GVB5</accession>
<dbReference type="EMBL" id="FNVB01000004">
    <property type="protein sequence ID" value="SEG63978.1"/>
    <property type="molecule type" value="Genomic_DNA"/>
</dbReference>
<evidence type="ECO:0000256" key="2">
    <source>
        <dbReference type="ARBA" id="ARBA00022448"/>
    </source>
</evidence>
<organism evidence="9 12">
    <name type="scientific">Saccharopolyspora kobensis</name>
    <dbReference type="NCBI Taxonomy" id="146035"/>
    <lineage>
        <taxon>Bacteria</taxon>
        <taxon>Bacillati</taxon>
        <taxon>Actinomycetota</taxon>
        <taxon>Actinomycetes</taxon>
        <taxon>Pseudonocardiales</taxon>
        <taxon>Pseudonocardiaceae</taxon>
        <taxon>Saccharopolyspora</taxon>
    </lineage>
</organism>
<feature type="transmembrane region" description="Helical" evidence="7">
    <location>
        <begin position="270"/>
        <end position="290"/>
    </location>
</feature>
<evidence type="ECO:0000256" key="4">
    <source>
        <dbReference type="ARBA" id="ARBA00022692"/>
    </source>
</evidence>
<dbReference type="SUPFAM" id="SSF103473">
    <property type="entry name" value="MFS general substrate transporter"/>
    <property type="match status" value="1"/>
</dbReference>
<dbReference type="InterPro" id="IPR050171">
    <property type="entry name" value="MFS_Transporters"/>
</dbReference>
<protein>
    <submittedName>
        <fullName evidence="9">Predicted arabinose efflux permease, MFS family</fullName>
    </submittedName>
</protein>
<gene>
    <name evidence="9" type="ORF">SAMN02982929_02836</name>
    <name evidence="10" type="ORF">SAMN05216506_10175</name>
</gene>
<keyword evidence="5 7" id="KW-1133">Transmembrane helix</keyword>
<evidence type="ECO:0000256" key="5">
    <source>
        <dbReference type="ARBA" id="ARBA00022989"/>
    </source>
</evidence>
<accession>A0A1H6BTE2</accession>
<sequence>MPAAFLMTAAGWGANQFSPLLGVYQHDLGLSANATTGLLALYVVGLLPGLLLGGPLADRRGRRPVVLVAVAINAVATVALMLGVDVPVWLAVGRLLTGLSTGAVLAAGSAWVRELSHPPFGTAVEDGAGARRAGVMLSMGFSISGLVSALIAQWGPHPLVIAYLPHLLLSVAGVVLALSCPETRSAGSDPGARGGGIGDPRFRRLVLPVAPWVFVGPTVAFGTLPGLVTSDLPGFETVYAGVTALITPGLGAVVQPIARRIARRGERVPAVVGLVVLAAGLALAAVSAMWVLPWWALVACLLMGTGYGFTVTFCLTVVGRIAGPAGLARLTAVFWCIAYLGFCTPFAISLLAPVASAQVLLLVLVGLALITTAAVSAGDEPDRDGQERRRADHIQRLRDSGVL</sequence>
<keyword evidence="3" id="KW-1003">Cell membrane</keyword>
<feature type="transmembrane region" description="Helical" evidence="7">
    <location>
        <begin position="238"/>
        <end position="258"/>
    </location>
</feature>
<reference evidence="11 12" key="1">
    <citation type="submission" date="2016-10" db="EMBL/GenBank/DDBJ databases">
        <authorList>
            <person name="Varghese N."/>
            <person name="Submissions S."/>
        </authorList>
    </citation>
    <scope>NUCLEOTIDE SEQUENCE [LARGE SCALE GENOMIC DNA]</scope>
    <source>
        <strain evidence="12">ATCC 20501</strain>
        <strain evidence="10 11">CGMCC 4.3529</strain>
    </source>
</reference>
<dbReference type="GO" id="GO:0022857">
    <property type="term" value="F:transmembrane transporter activity"/>
    <property type="evidence" value="ECO:0007669"/>
    <property type="project" value="InterPro"/>
</dbReference>
<feature type="transmembrane region" description="Helical" evidence="7">
    <location>
        <begin position="65"/>
        <end position="82"/>
    </location>
</feature>
<feature type="transmembrane region" description="Helical" evidence="7">
    <location>
        <begin position="296"/>
        <end position="318"/>
    </location>
</feature>
<dbReference type="Gene3D" id="1.20.1250.20">
    <property type="entry name" value="MFS general substrate transporter like domains"/>
    <property type="match status" value="2"/>
</dbReference>
<evidence type="ECO:0000256" key="6">
    <source>
        <dbReference type="ARBA" id="ARBA00023136"/>
    </source>
</evidence>
<dbReference type="InterPro" id="IPR011701">
    <property type="entry name" value="MFS"/>
</dbReference>
<dbReference type="InterPro" id="IPR020846">
    <property type="entry name" value="MFS_dom"/>
</dbReference>
<evidence type="ECO:0000313" key="11">
    <source>
        <dbReference type="Proteomes" id="UP000199690"/>
    </source>
</evidence>
<keyword evidence="6 7" id="KW-0472">Membrane</keyword>
<comment type="subcellular location">
    <subcellularLocation>
        <location evidence="1">Cell membrane</location>
        <topology evidence="1">Multi-pass membrane protein</topology>
    </subcellularLocation>
</comment>
<evidence type="ECO:0000256" key="3">
    <source>
        <dbReference type="ARBA" id="ARBA00022475"/>
    </source>
</evidence>
<feature type="transmembrane region" description="Helical" evidence="7">
    <location>
        <begin position="205"/>
        <end position="226"/>
    </location>
</feature>